<organism evidence="1 2">
    <name type="scientific">Oxynema aestuarii AP17</name>
    <dbReference type="NCBI Taxonomy" id="2064643"/>
    <lineage>
        <taxon>Bacteria</taxon>
        <taxon>Bacillati</taxon>
        <taxon>Cyanobacteriota</taxon>
        <taxon>Cyanophyceae</taxon>
        <taxon>Oscillatoriophycideae</taxon>
        <taxon>Oscillatoriales</taxon>
        <taxon>Oscillatoriaceae</taxon>
        <taxon>Oxynema</taxon>
        <taxon>Oxynema aestuarii</taxon>
    </lineage>
</organism>
<dbReference type="KEGG" id="oxy:HCG48_08065"/>
<evidence type="ECO:0000313" key="2">
    <source>
        <dbReference type="Proteomes" id="UP000500857"/>
    </source>
</evidence>
<name>A0A6H1TXP5_9CYAN</name>
<keyword evidence="2" id="KW-1185">Reference proteome</keyword>
<dbReference type="Proteomes" id="UP000500857">
    <property type="component" value="Chromosome"/>
</dbReference>
<dbReference type="RefSeq" id="WP_168568698.1">
    <property type="nucleotide sequence ID" value="NZ_CP051167.1"/>
</dbReference>
<protein>
    <submittedName>
        <fullName evidence="1">Uncharacterized protein</fullName>
    </submittedName>
</protein>
<dbReference type="AlphaFoldDB" id="A0A6H1TXP5"/>
<dbReference type="EMBL" id="CP051167">
    <property type="protein sequence ID" value="QIZ70543.1"/>
    <property type="molecule type" value="Genomic_DNA"/>
</dbReference>
<proteinExistence type="predicted"/>
<evidence type="ECO:0000313" key="1">
    <source>
        <dbReference type="EMBL" id="QIZ70543.1"/>
    </source>
</evidence>
<reference evidence="1 2" key="1">
    <citation type="submission" date="2020-04" db="EMBL/GenBank/DDBJ databases">
        <authorList>
            <person name="Basu S."/>
            <person name="Maruthanayagam V."/>
            <person name="Chakraborty S."/>
            <person name="Pramanik A."/>
            <person name="Mukherjee J."/>
            <person name="Brink B."/>
        </authorList>
    </citation>
    <scope>NUCLEOTIDE SEQUENCE [LARGE SCALE GENOMIC DNA]</scope>
    <source>
        <strain evidence="1 2">AP17</strain>
    </source>
</reference>
<accession>A0A6H1TXP5</accession>
<sequence length="210" mass="23194">MPYVDLFGQLSAKLSASLVLAIALMPFGGSIARADDGDPVFLLDTQCVETGLGRWQEEKQDITVGRKVYRSYMFGGPGSREASLTCRITPDEDEDIPAGFRLLQLQFGMRDRDPGRPATIVNIYLDGERSASRRLFPGELAELVLDVTDIENVAIETVCSTPNQYCDRVYFFQSEIAPTTSLPEALRESAIDIEVNGPDNREPSDTLPQL</sequence>
<gene>
    <name evidence="1" type="ORF">HCG48_08065</name>
</gene>